<dbReference type="GO" id="GO:0006412">
    <property type="term" value="P:translation"/>
    <property type="evidence" value="ECO:0007669"/>
    <property type="project" value="UniProtKB-UniRule"/>
</dbReference>
<dbReference type="EMBL" id="JAFGDB010000045">
    <property type="protein sequence ID" value="MBN2067387.1"/>
    <property type="molecule type" value="Genomic_DNA"/>
</dbReference>
<accession>A0A938YWG7</accession>
<dbReference type="Proteomes" id="UP000809243">
    <property type="component" value="Unassembled WGS sequence"/>
</dbReference>
<protein>
    <recommendedName>
        <fullName evidence="3">Small ribosomal subunit protein eS1</fullName>
    </recommendedName>
</protein>
<reference evidence="4" key="1">
    <citation type="submission" date="2021-01" db="EMBL/GenBank/DDBJ databases">
        <title>Active Sulfur Cycling in an Early Earth Analoge.</title>
        <authorList>
            <person name="Hahn C.R."/>
            <person name="Youssef N.H."/>
            <person name="Elshahed M."/>
        </authorList>
    </citation>
    <scope>NUCLEOTIDE SEQUENCE</scope>
    <source>
        <strain evidence="4">Zod_Metabat.1151</strain>
    </source>
</reference>
<sequence>MALDKEKPKRAKKTRTVDKWKKKQWFQIIAPKDFDEKALGETIAEKEKNLIGRTIEVNLGDLTGQRQKRHIKITFKVNQIEGTRAKTAIVGHKISHGFLNRLVRRRASKIELTQFLALEGGKRLKVKTMVLSLKKLGRKQERALANELKDRIEKAYRKKAPEQAQQEFIFGAAASKLFKQLKKIAPLKRVEVIESKLIEGK</sequence>
<evidence type="ECO:0000256" key="3">
    <source>
        <dbReference type="HAMAP-Rule" id="MF_00359"/>
    </source>
</evidence>
<keyword evidence="1 3" id="KW-0689">Ribosomal protein</keyword>
<comment type="caution">
    <text evidence="4">The sequence shown here is derived from an EMBL/GenBank/DDBJ whole genome shotgun (WGS) entry which is preliminary data.</text>
</comment>
<dbReference type="AlphaFoldDB" id="A0A938YWG7"/>
<dbReference type="GO" id="GO:0005840">
    <property type="term" value="C:ribosome"/>
    <property type="evidence" value="ECO:0007669"/>
    <property type="project" value="UniProtKB-KW"/>
</dbReference>
<dbReference type="HAMAP" id="MF_00359">
    <property type="entry name" value="Ribosomal_eS1"/>
    <property type="match status" value="1"/>
</dbReference>
<dbReference type="InterPro" id="IPR001593">
    <property type="entry name" value="Ribosomal_eS1"/>
</dbReference>
<name>A0A938YWG7_9ARCH</name>
<evidence type="ECO:0000313" key="5">
    <source>
        <dbReference type="Proteomes" id="UP000809243"/>
    </source>
</evidence>
<dbReference type="GO" id="GO:0003735">
    <property type="term" value="F:structural constituent of ribosome"/>
    <property type="evidence" value="ECO:0007669"/>
    <property type="project" value="InterPro"/>
</dbReference>
<evidence type="ECO:0000256" key="1">
    <source>
        <dbReference type="ARBA" id="ARBA00022980"/>
    </source>
</evidence>
<gene>
    <name evidence="3" type="primary">rps3ae</name>
    <name evidence="4" type="ORF">JW744_02875</name>
</gene>
<dbReference type="Pfam" id="PF01015">
    <property type="entry name" value="Ribosomal_S3Ae"/>
    <property type="match status" value="1"/>
</dbReference>
<evidence type="ECO:0000256" key="2">
    <source>
        <dbReference type="ARBA" id="ARBA00023274"/>
    </source>
</evidence>
<dbReference type="GO" id="GO:1990904">
    <property type="term" value="C:ribonucleoprotein complex"/>
    <property type="evidence" value="ECO:0007669"/>
    <property type="project" value="UniProtKB-KW"/>
</dbReference>
<organism evidence="4 5">
    <name type="scientific">Candidatus Iainarchaeum sp</name>
    <dbReference type="NCBI Taxonomy" id="3101447"/>
    <lineage>
        <taxon>Archaea</taxon>
        <taxon>Candidatus Iainarchaeota</taxon>
        <taxon>Candidatus Iainarchaeia</taxon>
        <taxon>Candidatus Iainarchaeales</taxon>
        <taxon>Candidatus Iainarchaeaceae</taxon>
        <taxon>Candidatus Iainarchaeum</taxon>
    </lineage>
</organism>
<evidence type="ECO:0000313" key="4">
    <source>
        <dbReference type="EMBL" id="MBN2067387.1"/>
    </source>
</evidence>
<comment type="similarity">
    <text evidence="3">Belongs to the eukaryotic ribosomal protein eS1 family.</text>
</comment>
<proteinExistence type="inferred from homology"/>
<dbReference type="SMART" id="SM01397">
    <property type="entry name" value="Ribosomal_S3Ae"/>
    <property type="match status" value="1"/>
</dbReference>
<keyword evidence="2 3" id="KW-0687">Ribonucleoprotein</keyword>
<dbReference type="InterPro" id="IPR030838">
    <property type="entry name" value="Ribosomal_eS1_arc"/>
</dbReference>